<keyword evidence="3" id="KW-0963">Cytoplasm</keyword>
<comment type="subcellular location">
    <subcellularLocation>
        <location evidence="1">Cytoplasm</location>
    </subcellularLocation>
</comment>
<keyword evidence="9" id="KW-1185">Reference proteome</keyword>
<dbReference type="Pfam" id="PF00685">
    <property type="entry name" value="Sulfotransfer_1"/>
    <property type="match status" value="1"/>
</dbReference>
<proteinExistence type="inferred from homology"/>
<keyword evidence="5" id="KW-0128">Catecholamine metabolism</keyword>
<evidence type="ECO:0000256" key="6">
    <source>
        <dbReference type="RuleBase" id="RU361155"/>
    </source>
</evidence>
<evidence type="ECO:0000259" key="7">
    <source>
        <dbReference type="Pfam" id="PF00685"/>
    </source>
</evidence>
<dbReference type="GO" id="GO:0005737">
    <property type="term" value="C:cytoplasm"/>
    <property type="evidence" value="ECO:0007669"/>
    <property type="project" value="UniProtKB-SubCell"/>
</dbReference>
<sequence length="301" mass="34901">MCSCCALSSHMMEQISDYLCMYKKHIFPIGFTTAEYIDSLQSFEICDSDIFLVTYAKSGTIWTQNIIISILEQDTDLPAYPNNSRQMPWLECGVGNEDYSVRPSPRLFTSHLTPTLLPSGLKNKRAKIIYVMRNPKDNVVSYYHFSYVYAGLETPKSFEDFLEKYLVGNVGGSSWFDHIREWHSKRDQYNILFLTYEEMVLDLKAAIIKICKFLGKSISEAVVDQIVEKTTFKNMKNDPKANYQFLPKEIFKGQFLRKGKIGDWKNTFTVAQSERFDQILQERLGDMGLKFIWDTELPPQP</sequence>
<reference evidence="8" key="1">
    <citation type="submission" date="2019-06" db="EMBL/GenBank/DDBJ databases">
        <authorList>
            <consortium name="Wellcome Sanger Institute Data Sharing"/>
        </authorList>
    </citation>
    <scope>NUCLEOTIDE SEQUENCE [LARGE SCALE GENOMIC DNA]</scope>
</reference>
<evidence type="ECO:0000256" key="4">
    <source>
        <dbReference type="ARBA" id="ARBA00022679"/>
    </source>
</evidence>
<dbReference type="SUPFAM" id="SSF52540">
    <property type="entry name" value="P-loop containing nucleoside triphosphate hydrolases"/>
    <property type="match status" value="1"/>
</dbReference>
<dbReference type="Ensembl" id="ENSMMDT00005034131.1">
    <property type="protein sequence ID" value="ENSMMDP00005033390.1"/>
    <property type="gene ID" value="ENSMMDG00005015703.1"/>
</dbReference>
<dbReference type="Gene3D" id="3.40.50.300">
    <property type="entry name" value="P-loop containing nucleotide triphosphate hydrolases"/>
    <property type="match status" value="1"/>
</dbReference>
<dbReference type="InterPro" id="IPR027417">
    <property type="entry name" value="P-loop_NTPase"/>
</dbReference>
<dbReference type="PANTHER" id="PTHR11783">
    <property type="entry name" value="SULFOTRANSFERASE SULT"/>
    <property type="match status" value="1"/>
</dbReference>
<evidence type="ECO:0000256" key="3">
    <source>
        <dbReference type="ARBA" id="ARBA00022490"/>
    </source>
</evidence>
<protein>
    <recommendedName>
        <fullName evidence="6">Sulfotransferase</fullName>
        <ecNumber evidence="6">2.8.2.-</ecNumber>
    </recommendedName>
</protein>
<dbReference type="GeneTree" id="ENSGT00940000156772"/>
<keyword evidence="4 6" id="KW-0808">Transferase</keyword>
<name>A0A667YS68_9TELE</name>
<dbReference type="AlphaFoldDB" id="A0A667YS68"/>
<organism evidence="8 9">
    <name type="scientific">Myripristis murdjan</name>
    <name type="common">pinecone soldierfish</name>
    <dbReference type="NCBI Taxonomy" id="586833"/>
    <lineage>
        <taxon>Eukaryota</taxon>
        <taxon>Metazoa</taxon>
        <taxon>Chordata</taxon>
        <taxon>Craniata</taxon>
        <taxon>Vertebrata</taxon>
        <taxon>Euteleostomi</taxon>
        <taxon>Actinopterygii</taxon>
        <taxon>Neopterygii</taxon>
        <taxon>Teleostei</taxon>
        <taxon>Neoteleostei</taxon>
        <taxon>Acanthomorphata</taxon>
        <taxon>Holocentriformes</taxon>
        <taxon>Holocentridae</taxon>
        <taxon>Myripristis</taxon>
    </lineage>
</organism>
<dbReference type="GO" id="GO:0006805">
    <property type="term" value="P:xenobiotic metabolic process"/>
    <property type="evidence" value="ECO:0007669"/>
    <property type="project" value="UniProtKB-ARBA"/>
</dbReference>
<dbReference type="GO" id="GO:0006584">
    <property type="term" value="P:catecholamine metabolic process"/>
    <property type="evidence" value="ECO:0007669"/>
    <property type="project" value="UniProtKB-KW"/>
</dbReference>
<feature type="domain" description="Sulfotransferase" evidence="7">
    <location>
        <begin position="47"/>
        <end position="288"/>
    </location>
</feature>
<evidence type="ECO:0000256" key="1">
    <source>
        <dbReference type="ARBA" id="ARBA00004496"/>
    </source>
</evidence>
<evidence type="ECO:0000313" key="9">
    <source>
        <dbReference type="Proteomes" id="UP000472263"/>
    </source>
</evidence>
<reference evidence="8" key="3">
    <citation type="submission" date="2025-09" db="UniProtKB">
        <authorList>
            <consortium name="Ensembl"/>
        </authorList>
    </citation>
    <scope>IDENTIFICATION</scope>
</reference>
<reference evidence="8" key="2">
    <citation type="submission" date="2025-08" db="UniProtKB">
        <authorList>
            <consortium name="Ensembl"/>
        </authorList>
    </citation>
    <scope>IDENTIFICATION</scope>
</reference>
<comment type="similarity">
    <text evidence="2 6">Belongs to the sulfotransferase 1 family.</text>
</comment>
<accession>A0A667YS68</accession>
<dbReference type="GO" id="GO:0008146">
    <property type="term" value="F:sulfotransferase activity"/>
    <property type="evidence" value="ECO:0007669"/>
    <property type="project" value="InterPro"/>
</dbReference>
<dbReference type="FunCoup" id="A0A667YS68">
    <property type="interactions" value="15"/>
</dbReference>
<evidence type="ECO:0000313" key="8">
    <source>
        <dbReference type="Ensembl" id="ENSMMDP00005033390.1"/>
    </source>
</evidence>
<evidence type="ECO:0000256" key="5">
    <source>
        <dbReference type="ARBA" id="ARBA00022939"/>
    </source>
</evidence>
<dbReference type="FunFam" id="3.40.50.300:FF:000433">
    <property type="entry name" value="Estrogen sulfotransferase"/>
    <property type="match status" value="1"/>
</dbReference>
<dbReference type="Proteomes" id="UP000472263">
    <property type="component" value="Chromosome 8"/>
</dbReference>
<evidence type="ECO:0000256" key="2">
    <source>
        <dbReference type="ARBA" id="ARBA00005771"/>
    </source>
</evidence>
<dbReference type="InParanoid" id="A0A667YS68"/>
<dbReference type="InterPro" id="IPR000863">
    <property type="entry name" value="Sulfotransferase_dom"/>
</dbReference>
<dbReference type="EC" id="2.8.2.-" evidence="6"/>
<gene>
    <name evidence="8" type="primary">LOC115363664</name>
</gene>